<accession>A0A1M6ZRA8</accession>
<keyword evidence="1" id="KW-0472">Membrane</keyword>
<dbReference type="OrthoDB" id="64737at2"/>
<sequence length="233" mass="25084">MCPIRFLRPRHLLAHLRHLSARQRLLLAAGLGGLSWLLLLPLSLQAATRLVAAWDVFCAGILSLLWAAMYRADAAHIRRVATRQDPGRTWTFVAVLAGSSAALLAVVVLLSGLASMRGREVSYHVGLSAGAVVGAWLLVHTVFALRYAHAYFSENPATDPPDTLGGLEFPGEPPTSYWDFAYFACIVGMTAQTADVAVSSARLRRLVMLHGLLAFAFNTSIVALAINLLAGLL</sequence>
<feature type="transmembrane region" description="Helical" evidence="1">
    <location>
        <begin position="25"/>
        <end position="44"/>
    </location>
</feature>
<gene>
    <name evidence="2" type="ORF">SAMN02746009_02550</name>
</gene>
<dbReference type="EMBL" id="FRAS01000013">
    <property type="protein sequence ID" value="SHL32929.1"/>
    <property type="molecule type" value="Genomic_DNA"/>
</dbReference>
<dbReference type="Proteomes" id="UP000183947">
    <property type="component" value="Unassembled WGS sequence"/>
</dbReference>
<organism evidence="2 3">
    <name type="scientific">Hymenobacter psychrotolerans DSM 18569</name>
    <dbReference type="NCBI Taxonomy" id="1121959"/>
    <lineage>
        <taxon>Bacteria</taxon>
        <taxon>Pseudomonadati</taxon>
        <taxon>Bacteroidota</taxon>
        <taxon>Cytophagia</taxon>
        <taxon>Cytophagales</taxon>
        <taxon>Hymenobacteraceae</taxon>
        <taxon>Hymenobacter</taxon>
    </lineage>
</organism>
<dbReference type="RefSeq" id="WP_073285506.1">
    <property type="nucleotide sequence ID" value="NZ_FRAS01000013.1"/>
</dbReference>
<feature type="transmembrane region" description="Helical" evidence="1">
    <location>
        <begin position="125"/>
        <end position="145"/>
    </location>
</feature>
<evidence type="ECO:0000256" key="1">
    <source>
        <dbReference type="SAM" id="Phobius"/>
    </source>
</evidence>
<evidence type="ECO:0000313" key="2">
    <source>
        <dbReference type="EMBL" id="SHL32929.1"/>
    </source>
</evidence>
<protein>
    <submittedName>
        <fullName evidence="2">Uncharacterized membrane protein</fullName>
    </submittedName>
</protein>
<reference evidence="3" key="1">
    <citation type="submission" date="2016-11" db="EMBL/GenBank/DDBJ databases">
        <authorList>
            <person name="Varghese N."/>
            <person name="Submissions S."/>
        </authorList>
    </citation>
    <scope>NUCLEOTIDE SEQUENCE [LARGE SCALE GENOMIC DNA]</scope>
    <source>
        <strain evidence="3">DSM 18569</strain>
    </source>
</reference>
<feature type="transmembrane region" description="Helical" evidence="1">
    <location>
        <begin position="212"/>
        <end position="232"/>
    </location>
</feature>
<dbReference type="Pfam" id="PF07077">
    <property type="entry name" value="DUF1345"/>
    <property type="match status" value="1"/>
</dbReference>
<feature type="transmembrane region" description="Helical" evidence="1">
    <location>
        <begin position="90"/>
        <end position="113"/>
    </location>
</feature>
<feature type="transmembrane region" description="Helical" evidence="1">
    <location>
        <begin position="50"/>
        <end position="69"/>
    </location>
</feature>
<evidence type="ECO:0000313" key="3">
    <source>
        <dbReference type="Proteomes" id="UP000183947"/>
    </source>
</evidence>
<dbReference type="InterPro" id="IPR009781">
    <property type="entry name" value="DUF1345"/>
</dbReference>
<keyword evidence="1" id="KW-1133">Transmembrane helix</keyword>
<keyword evidence="1" id="KW-0812">Transmembrane</keyword>
<name>A0A1M6ZRA8_9BACT</name>
<keyword evidence="3" id="KW-1185">Reference proteome</keyword>
<dbReference type="STRING" id="1121959.SAMN02746009_02550"/>
<dbReference type="AlphaFoldDB" id="A0A1M6ZRA8"/>
<proteinExistence type="predicted"/>